<comment type="caution">
    <text evidence="2">The sequence shown here is derived from an EMBL/GenBank/DDBJ whole genome shotgun (WGS) entry which is preliminary data.</text>
</comment>
<sequence length="148" mass="15756">MINAPAQGIAQPQSLSIPTLRPGPRLFWALCALLGVVLAAVLMTLIMSVPAPVPLARSADAMTVRDAVLARLNGAAADPLIELAPGVTARQSNIRGLSLGGRTYYYYVDGQPRFDPLARGVLVQDSVEVVLRDERGPQPLVIYTVITP</sequence>
<organism evidence="2 3">
    <name type="scientific">Kouleothrix aurantiaca</name>
    <dbReference type="NCBI Taxonomy" id="186479"/>
    <lineage>
        <taxon>Bacteria</taxon>
        <taxon>Bacillati</taxon>
        <taxon>Chloroflexota</taxon>
        <taxon>Chloroflexia</taxon>
        <taxon>Chloroflexales</taxon>
        <taxon>Roseiflexineae</taxon>
        <taxon>Roseiflexaceae</taxon>
        <taxon>Kouleothrix</taxon>
    </lineage>
</organism>
<name>A0A0P9DI52_9CHLR</name>
<keyword evidence="1" id="KW-0472">Membrane</keyword>
<keyword evidence="1" id="KW-0812">Transmembrane</keyword>
<evidence type="ECO:0000256" key="1">
    <source>
        <dbReference type="SAM" id="Phobius"/>
    </source>
</evidence>
<dbReference type="AlphaFoldDB" id="A0A0P9DI52"/>
<keyword evidence="3" id="KW-1185">Reference proteome</keyword>
<proteinExistence type="predicted"/>
<dbReference type="Proteomes" id="UP000050509">
    <property type="component" value="Unassembled WGS sequence"/>
</dbReference>
<reference evidence="2 3" key="1">
    <citation type="submission" date="2015-09" db="EMBL/GenBank/DDBJ databases">
        <title>Draft genome sequence of Kouleothrix aurantiaca JCM 19913.</title>
        <authorList>
            <person name="Hemp J."/>
        </authorList>
    </citation>
    <scope>NUCLEOTIDE SEQUENCE [LARGE SCALE GENOMIC DNA]</scope>
    <source>
        <strain evidence="2 3">COM-B</strain>
    </source>
</reference>
<protein>
    <submittedName>
        <fullName evidence="2">Uncharacterized protein</fullName>
    </submittedName>
</protein>
<gene>
    <name evidence="2" type="ORF">SE17_31830</name>
</gene>
<keyword evidence="1" id="KW-1133">Transmembrane helix</keyword>
<evidence type="ECO:0000313" key="2">
    <source>
        <dbReference type="EMBL" id="KPV49575.1"/>
    </source>
</evidence>
<feature type="transmembrane region" description="Helical" evidence="1">
    <location>
        <begin position="26"/>
        <end position="47"/>
    </location>
</feature>
<dbReference type="EMBL" id="LJCR01001879">
    <property type="protein sequence ID" value="KPV49575.1"/>
    <property type="molecule type" value="Genomic_DNA"/>
</dbReference>
<accession>A0A0P9DI52</accession>
<evidence type="ECO:0000313" key="3">
    <source>
        <dbReference type="Proteomes" id="UP000050509"/>
    </source>
</evidence>